<sequence length="266" mass="30478">MELIPGFRNIQESRQQEERLVLKEEELLEQIIGDIRREKVGNKVRFAYATISKITLREFAENYRIKDLAKIPFPHSSEIKAFIKANGSQSKSQIQIMKNISRTHKQNIILSCNKEYGSNINYKVIRSAFQVFPAENIKFIVGSIHITERIFLKIILKSCRSASLCFNRCVIDKIDAHLNLGTKARLQILTFVGCKDSKNMNIDQSPIFESILKFISNTSLHNHLSEIHLSTVTNEAAIKTLKAKHTLDHIKFTKPSNDIFICTTFA</sequence>
<evidence type="ECO:0000313" key="2">
    <source>
        <dbReference type="Proteomes" id="UP001295684"/>
    </source>
</evidence>
<proteinExistence type="predicted"/>
<protein>
    <submittedName>
        <fullName evidence="1">Uncharacterized protein</fullName>
    </submittedName>
</protein>
<comment type="caution">
    <text evidence="1">The sequence shown here is derived from an EMBL/GenBank/DDBJ whole genome shotgun (WGS) entry which is preliminary data.</text>
</comment>
<dbReference type="Proteomes" id="UP001295684">
    <property type="component" value="Unassembled WGS sequence"/>
</dbReference>
<accession>A0AAD1XP95</accession>
<name>A0AAD1XP95_EUPCR</name>
<gene>
    <name evidence="1" type="ORF">ECRASSUSDP1_LOCUS17913</name>
</gene>
<evidence type="ECO:0000313" key="1">
    <source>
        <dbReference type="EMBL" id="CAI2376543.1"/>
    </source>
</evidence>
<organism evidence="1 2">
    <name type="scientific">Euplotes crassus</name>
    <dbReference type="NCBI Taxonomy" id="5936"/>
    <lineage>
        <taxon>Eukaryota</taxon>
        <taxon>Sar</taxon>
        <taxon>Alveolata</taxon>
        <taxon>Ciliophora</taxon>
        <taxon>Intramacronucleata</taxon>
        <taxon>Spirotrichea</taxon>
        <taxon>Hypotrichia</taxon>
        <taxon>Euplotida</taxon>
        <taxon>Euplotidae</taxon>
        <taxon>Moneuplotes</taxon>
    </lineage>
</organism>
<keyword evidence="2" id="KW-1185">Reference proteome</keyword>
<dbReference type="AlphaFoldDB" id="A0AAD1XP95"/>
<reference evidence="1" key="1">
    <citation type="submission" date="2023-07" db="EMBL/GenBank/DDBJ databases">
        <authorList>
            <consortium name="AG Swart"/>
            <person name="Singh M."/>
            <person name="Singh A."/>
            <person name="Seah K."/>
            <person name="Emmerich C."/>
        </authorList>
    </citation>
    <scope>NUCLEOTIDE SEQUENCE</scope>
    <source>
        <strain evidence="1">DP1</strain>
    </source>
</reference>
<dbReference type="EMBL" id="CAMPGE010018105">
    <property type="protein sequence ID" value="CAI2376543.1"/>
    <property type="molecule type" value="Genomic_DNA"/>
</dbReference>